<evidence type="ECO:0000256" key="1">
    <source>
        <dbReference type="ARBA" id="ARBA00006987"/>
    </source>
</evidence>
<dbReference type="AlphaFoldDB" id="A0A317F6I3"/>
<dbReference type="InterPro" id="IPR005064">
    <property type="entry name" value="BUG"/>
</dbReference>
<comment type="similarity">
    <text evidence="1">Belongs to the UPF0065 (bug) family.</text>
</comment>
<dbReference type="CDD" id="cd07012">
    <property type="entry name" value="PBP2_Bug_TTT"/>
    <property type="match status" value="1"/>
</dbReference>
<feature type="signal peptide" evidence="2">
    <location>
        <begin position="1"/>
        <end position="23"/>
    </location>
</feature>
<evidence type="ECO:0000256" key="2">
    <source>
        <dbReference type="SAM" id="SignalP"/>
    </source>
</evidence>
<dbReference type="SUPFAM" id="SSF53850">
    <property type="entry name" value="Periplasmic binding protein-like II"/>
    <property type="match status" value="1"/>
</dbReference>
<keyword evidence="2" id="KW-0732">Signal</keyword>
<gene>
    <name evidence="3" type="ORF">DFH01_20740</name>
</gene>
<dbReference type="Gene3D" id="3.40.190.10">
    <property type="entry name" value="Periplasmic binding protein-like II"/>
    <property type="match status" value="1"/>
</dbReference>
<name>A0A317F6I3_9PROT</name>
<dbReference type="PANTHER" id="PTHR42928:SF5">
    <property type="entry name" value="BLR1237 PROTEIN"/>
    <property type="match status" value="1"/>
</dbReference>
<dbReference type="PANTHER" id="PTHR42928">
    <property type="entry name" value="TRICARBOXYLATE-BINDING PROTEIN"/>
    <property type="match status" value="1"/>
</dbReference>
<accession>A0A317F6I3</accession>
<evidence type="ECO:0000313" key="4">
    <source>
        <dbReference type="Proteomes" id="UP000245765"/>
    </source>
</evidence>
<feature type="chain" id="PRO_5016465954" evidence="2">
    <location>
        <begin position="24"/>
        <end position="327"/>
    </location>
</feature>
<reference evidence="4" key="1">
    <citation type="submission" date="2018-05" db="EMBL/GenBank/DDBJ databases">
        <authorList>
            <person name="Du Z."/>
            <person name="Wang X."/>
        </authorList>
    </citation>
    <scope>NUCLEOTIDE SEQUENCE [LARGE SCALE GENOMIC DNA]</scope>
    <source>
        <strain evidence="4">CQN31</strain>
    </source>
</reference>
<dbReference type="Pfam" id="PF03401">
    <property type="entry name" value="TctC"/>
    <property type="match status" value="1"/>
</dbReference>
<sequence>MRRRHLPLLAATAAFGLSRAAQAQNGWPSRTVRIVVTFPPGGSSDIVARVLSDIWSQRLPQRVVVDNRPGAGGTLGAGHVATQPADGYTLLLSNTAPIVTSPPIYPNAGYDPVTSFTHIAYLGATPLVIMVNPRRVPASVTDLAGLIAWAKAESAPPAYGSSGAGSVHHIFGEQLMARTGVRLTHVPYRGSSPMLADLLGGAIPIGFDTLPQNIENIRSGRLRAIAVTSPQRQAMAPEVPTTADAGFPGLLAENWLGLSAPAGLPAPIVAKLHAEVTAALAMPPVAKRWEELGIAVRPMTQPEFAAYVAEEVKTVGGAVKALGITAS</sequence>
<dbReference type="EMBL" id="QGNA01000005">
    <property type="protein sequence ID" value="PWS34790.1"/>
    <property type="molecule type" value="Genomic_DNA"/>
</dbReference>
<protein>
    <submittedName>
        <fullName evidence="3">ABC transporter substrate-binding protein</fullName>
    </submittedName>
</protein>
<proteinExistence type="inferred from homology"/>
<comment type="caution">
    <text evidence="3">The sequence shown here is derived from an EMBL/GenBank/DDBJ whole genome shotgun (WGS) entry which is preliminary data.</text>
</comment>
<dbReference type="InterPro" id="IPR042100">
    <property type="entry name" value="Bug_dom1"/>
</dbReference>
<keyword evidence="4" id="KW-1185">Reference proteome</keyword>
<dbReference type="Proteomes" id="UP000245765">
    <property type="component" value="Unassembled WGS sequence"/>
</dbReference>
<dbReference type="OrthoDB" id="9780943at2"/>
<dbReference type="Gene3D" id="3.40.190.150">
    <property type="entry name" value="Bordetella uptake gene, domain 1"/>
    <property type="match status" value="1"/>
</dbReference>
<evidence type="ECO:0000313" key="3">
    <source>
        <dbReference type="EMBL" id="PWS34790.1"/>
    </source>
</evidence>
<dbReference type="PIRSF" id="PIRSF017082">
    <property type="entry name" value="YflP"/>
    <property type="match status" value="1"/>
</dbReference>
<organism evidence="3 4">
    <name type="scientific">Falsiroseomonas bella</name>
    <dbReference type="NCBI Taxonomy" id="2184016"/>
    <lineage>
        <taxon>Bacteria</taxon>
        <taxon>Pseudomonadati</taxon>
        <taxon>Pseudomonadota</taxon>
        <taxon>Alphaproteobacteria</taxon>
        <taxon>Acetobacterales</taxon>
        <taxon>Roseomonadaceae</taxon>
        <taxon>Falsiroseomonas</taxon>
    </lineage>
</organism>
<dbReference type="RefSeq" id="WP_109872431.1">
    <property type="nucleotide sequence ID" value="NZ_QGNA01000005.1"/>
</dbReference>